<dbReference type="PATRIC" id="fig|1217721.7.peg.2243"/>
<evidence type="ECO:0000313" key="2">
    <source>
        <dbReference type="EMBL" id="AIF47726.1"/>
    </source>
</evidence>
<dbReference type="RefSeq" id="WP_019466221.1">
    <property type="nucleotide sequence ID" value="NZ_ALOY01000170.1"/>
</dbReference>
<keyword evidence="1" id="KW-0812">Transmembrane</keyword>
<proteinExistence type="predicted"/>
<sequence>MNSYLILGLAALAILAAALVGAGLITYRRRADRRTRSMVQLLELADKLEADLKTCRAGLQQAHAVMSLNPDLPASSEQEARQAMDAGLRSLLAQRIWIRDQAPRAVQEELDKAISSMNDTRDRLRPLLAALDRAQHDLDSAMREHLRREHDA</sequence>
<dbReference type="EMBL" id="CP008884">
    <property type="protein sequence ID" value="AIF47726.1"/>
    <property type="molecule type" value="Genomic_DNA"/>
</dbReference>
<accession>A0A075K089</accession>
<organism evidence="2 3">
    <name type="scientific">Dyella japonica A8</name>
    <dbReference type="NCBI Taxonomy" id="1217721"/>
    <lineage>
        <taxon>Bacteria</taxon>
        <taxon>Pseudomonadati</taxon>
        <taxon>Pseudomonadota</taxon>
        <taxon>Gammaproteobacteria</taxon>
        <taxon>Lysobacterales</taxon>
        <taxon>Rhodanobacteraceae</taxon>
        <taxon>Dyella</taxon>
    </lineage>
</organism>
<evidence type="ECO:0000256" key="1">
    <source>
        <dbReference type="SAM" id="Phobius"/>
    </source>
</evidence>
<gene>
    <name evidence="2" type="ORF">HY57_10850</name>
</gene>
<dbReference type="OrthoDB" id="5966755at2"/>
<dbReference type="HOGENOM" id="CLU_1728493_0_0_6"/>
<keyword evidence="3" id="KW-1185">Reference proteome</keyword>
<reference evidence="2 3" key="1">
    <citation type="submission" date="2014-07" db="EMBL/GenBank/DDBJ databases">
        <title>Complete Genome Sequence of Dyella japonica Strain A8 Isolated from Malaysian Tropical Soil.</title>
        <authorList>
            <person name="Hui R.K.H."/>
            <person name="Chen J.-W."/>
            <person name="Chan K.-G."/>
            <person name="Leung F.C.C."/>
        </authorList>
    </citation>
    <scope>NUCLEOTIDE SEQUENCE [LARGE SCALE GENOMIC DNA]</scope>
    <source>
        <strain evidence="2 3">A8</strain>
    </source>
</reference>
<evidence type="ECO:0000313" key="3">
    <source>
        <dbReference type="Proteomes" id="UP000027987"/>
    </source>
</evidence>
<keyword evidence="1" id="KW-1133">Transmembrane helix</keyword>
<dbReference type="AlphaFoldDB" id="A0A075K089"/>
<feature type="transmembrane region" description="Helical" evidence="1">
    <location>
        <begin position="6"/>
        <end position="27"/>
    </location>
</feature>
<dbReference type="KEGG" id="dja:HY57_10850"/>
<dbReference type="STRING" id="1217721.HY57_10850"/>
<name>A0A075K089_9GAMM</name>
<dbReference type="Proteomes" id="UP000027987">
    <property type="component" value="Chromosome"/>
</dbReference>
<protein>
    <submittedName>
        <fullName evidence="2">Uncharacterized protein</fullName>
    </submittedName>
</protein>
<keyword evidence="1" id="KW-0472">Membrane</keyword>